<dbReference type="VEuPathDB" id="FungiDB:VP01_4709g1"/>
<dbReference type="EMBL" id="LAVV01009844">
    <property type="protein sequence ID" value="KNZ49905.1"/>
    <property type="molecule type" value="Genomic_DNA"/>
</dbReference>
<evidence type="ECO:0000313" key="2">
    <source>
        <dbReference type="EMBL" id="KNZ49905.1"/>
    </source>
</evidence>
<dbReference type="AlphaFoldDB" id="A0A0L6UQ05"/>
<evidence type="ECO:0008006" key="4">
    <source>
        <dbReference type="Google" id="ProtNLM"/>
    </source>
</evidence>
<organism evidence="2 3">
    <name type="scientific">Puccinia sorghi</name>
    <dbReference type="NCBI Taxonomy" id="27349"/>
    <lineage>
        <taxon>Eukaryota</taxon>
        <taxon>Fungi</taxon>
        <taxon>Dikarya</taxon>
        <taxon>Basidiomycota</taxon>
        <taxon>Pucciniomycotina</taxon>
        <taxon>Pucciniomycetes</taxon>
        <taxon>Pucciniales</taxon>
        <taxon>Pucciniaceae</taxon>
        <taxon>Puccinia</taxon>
    </lineage>
</organism>
<feature type="compositionally biased region" description="Polar residues" evidence="1">
    <location>
        <begin position="40"/>
        <end position="51"/>
    </location>
</feature>
<name>A0A0L6UQ05_9BASI</name>
<evidence type="ECO:0000313" key="3">
    <source>
        <dbReference type="Proteomes" id="UP000037035"/>
    </source>
</evidence>
<dbReference type="OrthoDB" id="2507429at2759"/>
<evidence type="ECO:0000256" key="1">
    <source>
        <dbReference type="SAM" id="MobiDB-lite"/>
    </source>
</evidence>
<protein>
    <recommendedName>
        <fullName evidence="4">No apical meristem-associated C-terminal domain-containing protein</fullName>
    </recommendedName>
</protein>
<reference evidence="2 3" key="1">
    <citation type="submission" date="2015-08" db="EMBL/GenBank/DDBJ databases">
        <title>Next Generation Sequencing and Analysis of the Genome of Puccinia sorghi L Schw, the Causal Agent of Maize Common Rust.</title>
        <authorList>
            <person name="Rochi L."/>
            <person name="Burguener G."/>
            <person name="Darino M."/>
            <person name="Turjanski A."/>
            <person name="Kreff E."/>
            <person name="Dieguez M.J."/>
            <person name="Sacco F."/>
        </authorList>
    </citation>
    <scope>NUCLEOTIDE SEQUENCE [LARGE SCALE GENOMIC DNA]</scope>
    <source>
        <strain evidence="2 3">RO10H11247</strain>
    </source>
</reference>
<dbReference type="Proteomes" id="UP000037035">
    <property type="component" value="Unassembled WGS sequence"/>
</dbReference>
<sequence length="161" mass="18162">MQIFMPSKPTNLNANQLAPHRKLPQIYLYCQDSQKKLTSQCAQSPSSEAQISSAAPSTPAPESDVVGAKVAHQEATKEDMWQTQVACSQEKLMETKHQNKILKKDSRPVKLISKSEETNTQLSIMTRDLTGLDCEQQEFFQLKHSEIIKQLRRNFSSNPTS</sequence>
<feature type="compositionally biased region" description="Low complexity" evidence="1">
    <location>
        <begin position="52"/>
        <end position="61"/>
    </location>
</feature>
<gene>
    <name evidence="2" type="ORF">VP01_4709g1</name>
</gene>
<feature type="region of interest" description="Disordered" evidence="1">
    <location>
        <begin position="40"/>
        <end position="64"/>
    </location>
</feature>
<proteinExistence type="predicted"/>
<comment type="caution">
    <text evidence="2">The sequence shown here is derived from an EMBL/GenBank/DDBJ whole genome shotgun (WGS) entry which is preliminary data.</text>
</comment>
<accession>A0A0L6UQ05</accession>
<keyword evidence="3" id="KW-1185">Reference proteome</keyword>